<dbReference type="OrthoDB" id="3126019at2759"/>
<comment type="caution">
    <text evidence="1">The sequence shown here is derived from an EMBL/GenBank/DDBJ whole genome shotgun (WGS) entry which is preliminary data.</text>
</comment>
<keyword evidence="2" id="KW-1185">Reference proteome</keyword>
<proteinExistence type="predicted"/>
<dbReference type="Proteomes" id="UP000298030">
    <property type="component" value="Unassembled WGS sequence"/>
</dbReference>
<sequence>MLKVKVDGAENRQGPLETITTLLLSAEGWRDWVQTPSKPFLPPMPALTSIVVRLPRVRGINHRIDLATLQLAIPADMRSRLLNLGLAFDWSARHILKFLQQCTNVEVLGLNFGDGAFGEQSDEDPLMLQFTQQGITLPKIRRVVLFDLPHNGLHNLRILRLPTQEETFVLFSEKTKDGVINKARASYLADFLRGDRTAQSTIRSLSIENATFPENTLLEVLRDLSSLQHLSLRNVAIDDNLFHKLKAASLLPELRTLDIEVSEGGDWDGFMTFIEERGIALTRYYPFFKD</sequence>
<name>A0A4Y7SMC0_COPMI</name>
<reference evidence="1 2" key="1">
    <citation type="journal article" date="2019" name="Nat. Ecol. Evol.">
        <title>Megaphylogeny resolves global patterns of mushroom evolution.</title>
        <authorList>
            <person name="Varga T."/>
            <person name="Krizsan K."/>
            <person name="Foldi C."/>
            <person name="Dima B."/>
            <person name="Sanchez-Garcia M."/>
            <person name="Sanchez-Ramirez S."/>
            <person name="Szollosi G.J."/>
            <person name="Szarkandi J.G."/>
            <person name="Papp V."/>
            <person name="Albert L."/>
            <person name="Andreopoulos W."/>
            <person name="Angelini C."/>
            <person name="Antonin V."/>
            <person name="Barry K.W."/>
            <person name="Bougher N.L."/>
            <person name="Buchanan P."/>
            <person name="Buyck B."/>
            <person name="Bense V."/>
            <person name="Catcheside P."/>
            <person name="Chovatia M."/>
            <person name="Cooper J."/>
            <person name="Damon W."/>
            <person name="Desjardin D."/>
            <person name="Finy P."/>
            <person name="Geml J."/>
            <person name="Haridas S."/>
            <person name="Hughes K."/>
            <person name="Justo A."/>
            <person name="Karasinski D."/>
            <person name="Kautmanova I."/>
            <person name="Kiss B."/>
            <person name="Kocsube S."/>
            <person name="Kotiranta H."/>
            <person name="LaButti K.M."/>
            <person name="Lechner B.E."/>
            <person name="Liimatainen K."/>
            <person name="Lipzen A."/>
            <person name="Lukacs Z."/>
            <person name="Mihaltcheva S."/>
            <person name="Morgado L.N."/>
            <person name="Niskanen T."/>
            <person name="Noordeloos M.E."/>
            <person name="Ohm R.A."/>
            <person name="Ortiz-Santana B."/>
            <person name="Ovrebo C."/>
            <person name="Racz N."/>
            <person name="Riley R."/>
            <person name="Savchenko A."/>
            <person name="Shiryaev A."/>
            <person name="Soop K."/>
            <person name="Spirin V."/>
            <person name="Szebenyi C."/>
            <person name="Tomsovsky M."/>
            <person name="Tulloss R.E."/>
            <person name="Uehling J."/>
            <person name="Grigoriev I.V."/>
            <person name="Vagvolgyi C."/>
            <person name="Papp T."/>
            <person name="Martin F.M."/>
            <person name="Miettinen O."/>
            <person name="Hibbett D.S."/>
            <person name="Nagy L.G."/>
        </authorList>
    </citation>
    <scope>NUCLEOTIDE SEQUENCE [LARGE SCALE GENOMIC DNA]</scope>
    <source>
        <strain evidence="1 2">FP101781</strain>
    </source>
</reference>
<dbReference type="Gene3D" id="3.80.10.10">
    <property type="entry name" value="Ribonuclease Inhibitor"/>
    <property type="match status" value="1"/>
</dbReference>
<dbReference type="InterPro" id="IPR032675">
    <property type="entry name" value="LRR_dom_sf"/>
</dbReference>
<dbReference type="AlphaFoldDB" id="A0A4Y7SMC0"/>
<evidence type="ECO:0000313" key="2">
    <source>
        <dbReference type="Proteomes" id="UP000298030"/>
    </source>
</evidence>
<organism evidence="1 2">
    <name type="scientific">Coprinellus micaceus</name>
    <name type="common">Glistening ink-cap mushroom</name>
    <name type="synonym">Coprinus micaceus</name>
    <dbReference type="NCBI Taxonomy" id="71717"/>
    <lineage>
        <taxon>Eukaryota</taxon>
        <taxon>Fungi</taxon>
        <taxon>Dikarya</taxon>
        <taxon>Basidiomycota</taxon>
        <taxon>Agaricomycotina</taxon>
        <taxon>Agaricomycetes</taxon>
        <taxon>Agaricomycetidae</taxon>
        <taxon>Agaricales</taxon>
        <taxon>Agaricineae</taxon>
        <taxon>Psathyrellaceae</taxon>
        <taxon>Coprinellus</taxon>
    </lineage>
</organism>
<dbReference type="SUPFAM" id="SSF52047">
    <property type="entry name" value="RNI-like"/>
    <property type="match status" value="1"/>
</dbReference>
<dbReference type="EMBL" id="QPFP01000083">
    <property type="protein sequence ID" value="TEB23006.1"/>
    <property type="molecule type" value="Genomic_DNA"/>
</dbReference>
<protein>
    <recommendedName>
        <fullName evidence="3">F-box domain-containing protein</fullName>
    </recommendedName>
</protein>
<evidence type="ECO:0000313" key="1">
    <source>
        <dbReference type="EMBL" id="TEB23006.1"/>
    </source>
</evidence>
<evidence type="ECO:0008006" key="3">
    <source>
        <dbReference type="Google" id="ProtNLM"/>
    </source>
</evidence>
<accession>A0A4Y7SMC0</accession>
<gene>
    <name evidence="1" type="ORF">FA13DRAFT_1740499</name>
</gene>